<evidence type="ECO:0000256" key="1">
    <source>
        <dbReference type="ARBA" id="ARBA00010062"/>
    </source>
</evidence>
<evidence type="ECO:0000313" key="6">
    <source>
        <dbReference type="Proteomes" id="UP000054624"/>
    </source>
</evidence>
<sequence>MRFNKMRRLAALALVYPAVSSYAANVIQVGLSVPLSGSGAVWGRGAQWMCNRAAAEIRVAGGVSVKGQTYNFECIAYDNKYSAAEATRVAQTLLNRDGVKFVTAIGTAAALATQPLTERQGALFLTESWDRSKKGPKFPLTFTIVNTLFEIMPVMIGYLRSTYPNARTIALLNANDASGRASEASTRPMWEKAGFKIISSDFYERGTTEFQPLAIRLAAFKPDVIDLASAPPSDAGQVFKELDLQGFKGIKVTDNGTGADAIVTSGGASVNRVYMGSSTTFYGPSASEHQKQVAALAKAALGEPPSLPSIGAYDALYALKAGVEKAQSVDPNAVAAVLPTVKFKTFYGGEAEFGGRELYGSPQQALLPVYVTQIENGKLAERARVDPRKE</sequence>
<dbReference type="STRING" id="1777137.AWB76_07045"/>
<dbReference type="AlphaFoldDB" id="A0A158DJN5"/>
<dbReference type="Gene3D" id="3.40.50.2300">
    <property type="match status" value="2"/>
</dbReference>
<evidence type="ECO:0000256" key="2">
    <source>
        <dbReference type="ARBA" id="ARBA00022729"/>
    </source>
</evidence>
<protein>
    <submittedName>
        <fullName evidence="5">Branched chain amino acid ABC transporter periplasmic ligand-binding protein</fullName>
    </submittedName>
</protein>
<dbReference type="InterPro" id="IPR028081">
    <property type="entry name" value="Leu-bd"/>
</dbReference>
<comment type="similarity">
    <text evidence="1">Belongs to the leucine-binding protein family.</text>
</comment>
<feature type="signal peptide" evidence="3">
    <location>
        <begin position="1"/>
        <end position="23"/>
    </location>
</feature>
<gene>
    <name evidence="5" type="ORF">AWB76_07045</name>
</gene>
<feature type="domain" description="Leucine-binding protein" evidence="4">
    <location>
        <begin position="27"/>
        <end position="377"/>
    </location>
</feature>
<dbReference type="SUPFAM" id="SSF53822">
    <property type="entry name" value="Periplasmic binding protein-like I"/>
    <property type="match status" value="1"/>
</dbReference>
<dbReference type="InterPro" id="IPR028082">
    <property type="entry name" value="Peripla_BP_I"/>
</dbReference>
<keyword evidence="2 3" id="KW-0732">Signal</keyword>
<feature type="chain" id="PRO_5007624244" evidence="3">
    <location>
        <begin position="24"/>
        <end position="390"/>
    </location>
</feature>
<name>A0A158DJN5_9BURK</name>
<organism evidence="5 6">
    <name type="scientific">Caballeronia temeraria</name>
    <dbReference type="NCBI Taxonomy" id="1777137"/>
    <lineage>
        <taxon>Bacteria</taxon>
        <taxon>Pseudomonadati</taxon>
        <taxon>Pseudomonadota</taxon>
        <taxon>Betaproteobacteria</taxon>
        <taxon>Burkholderiales</taxon>
        <taxon>Burkholderiaceae</taxon>
        <taxon>Caballeronia</taxon>
    </lineage>
</organism>
<dbReference type="CDD" id="cd06336">
    <property type="entry name" value="PBP1_ABC_ligand_binding-like"/>
    <property type="match status" value="1"/>
</dbReference>
<dbReference type="OrthoDB" id="5289062at2"/>
<evidence type="ECO:0000259" key="4">
    <source>
        <dbReference type="Pfam" id="PF13458"/>
    </source>
</evidence>
<keyword evidence="6" id="KW-1185">Reference proteome</keyword>
<dbReference type="InterPro" id="IPR051010">
    <property type="entry name" value="BCAA_transport"/>
</dbReference>
<dbReference type="Pfam" id="PF13458">
    <property type="entry name" value="Peripla_BP_6"/>
    <property type="match status" value="1"/>
</dbReference>
<dbReference type="EMBL" id="FCOI02000043">
    <property type="protein sequence ID" value="SAK94673.1"/>
    <property type="molecule type" value="Genomic_DNA"/>
</dbReference>
<evidence type="ECO:0000256" key="3">
    <source>
        <dbReference type="SAM" id="SignalP"/>
    </source>
</evidence>
<proteinExistence type="inferred from homology"/>
<dbReference type="PANTHER" id="PTHR30483">
    <property type="entry name" value="LEUCINE-SPECIFIC-BINDING PROTEIN"/>
    <property type="match status" value="1"/>
</dbReference>
<reference evidence="6" key="1">
    <citation type="submission" date="2016-01" db="EMBL/GenBank/DDBJ databases">
        <authorList>
            <person name="Peeters Charlotte."/>
        </authorList>
    </citation>
    <scope>NUCLEOTIDE SEQUENCE [LARGE SCALE GENOMIC DNA]</scope>
</reference>
<dbReference type="Proteomes" id="UP000054624">
    <property type="component" value="Unassembled WGS sequence"/>
</dbReference>
<evidence type="ECO:0000313" key="5">
    <source>
        <dbReference type="EMBL" id="SAK94673.1"/>
    </source>
</evidence>
<dbReference type="PANTHER" id="PTHR30483:SF6">
    <property type="entry name" value="PERIPLASMIC BINDING PROTEIN OF ABC TRANSPORTER FOR NATURAL AMINO ACIDS"/>
    <property type="match status" value="1"/>
</dbReference>
<accession>A0A158DJN5</accession>